<comment type="similarity">
    <text evidence="5">Belongs to the ATP:guanido phosphotransferase family.</text>
</comment>
<keyword evidence="4 5" id="KW-0067">ATP-binding</keyword>
<dbReference type="RefSeq" id="WP_062485947.1">
    <property type="nucleotide sequence ID" value="NZ_KQ960952.1"/>
</dbReference>
<gene>
    <name evidence="7" type="ORF">HMPREF3182_01138</name>
</gene>
<organism evidence="7 8">
    <name type="scientific">Megasphaera hutchinsoni</name>
    <dbReference type="NCBI Taxonomy" id="1588748"/>
    <lineage>
        <taxon>Bacteria</taxon>
        <taxon>Bacillati</taxon>
        <taxon>Bacillota</taxon>
        <taxon>Negativicutes</taxon>
        <taxon>Veillonellales</taxon>
        <taxon>Veillonellaceae</taxon>
        <taxon>Megasphaera</taxon>
    </lineage>
</organism>
<dbReference type="AlphaFoldDB" id="A0A134CF40"/>
<evidence type="ECO:0000256" key="2">
    <source>
        <dbReference type="ARBA" id="ARBA00022741"/>
    </source>
</evidence>
<dbReference type="Gene3D" id="3.30.590.10">
    <property type="entry name" value="Glutamine synthetase/guanido kinase, catalytic domain"/>
    <property type="match status" value="1"/>
</dbReference>
<dbReference type="Proteomes" id="UP000070160">
    <property type="component" value="Unassembled WGS sequence"/>
</dbReference>
<comment type="caution">
    <text evidence="5">Lacks conserved residue(s) required for the propagation of feature annotation.</text>
</comment>
<dbReference type="Pfam" id="PF00217">
    <property type="entry name" value="ATP-gua_Ptrans"/>
    <property type="match status" value="1"/>
</dbReference>
<keyword evidence="3 5" id="KW-0418">Kinase</keyword>
<dbReference type="PROSITE" id="PS51510">
    <property type="entry name" value="PHOSPHAGEN_KINASE_C"/>
    <property type="match status" value="1"/>
</dbReference>
<dbReference type="GO" id="GO:0005524">
    <property type="term" value="F:ATP binding"/>
    <property type="evidence" value="ECO:0007669"/>
    <property type="project" value="UniProtKB-UniRule"/>
</dbReference>
<evidence type="ECO:0000256" key="3">
    <source>
        <dbReference type="ARBA" id="ARBA00022777"/>
    </source>
</evidence>
<accession>A0A134CF40</accession>
<evidence type="ECO:0000259" key="6">
    <source>
        <dbReference type="PROSITE" id="PS51510"/>
    </source>
</evidence>
<proteinExistence type="inferred from homology"/>
<evidence type="ECO:0000313" key="8">
    <source>
        <dbReference type="Proteomes" id="UP000070160"/>
    </source>
</evidence>
<dbReference type="EMBL" id="LSDT01000044">
    <property type="protein sequence ID" value="KXB90714.1"/>
    <property type="molecule type" value="Genomic_DNA"/>
</dbReference>
<dbReference type="InterPro" id="IPR014746">
    <property type="entry name" value="Gln_synth/guanido_kin_cat_dom"/>
</dbReference>
<dbReference type="PATRIC" id="fig|1588748.3.peg.1098"/>
<dbReference type="PANTHER" id="PTHR11547:SF38">
    <property type="entry name" value="ARGININE KINASE 1-RELATED"/>
    <property type="match status" value="1"/>
</dbReference>
<reference evidence="8" key="1">
    <citation type="submission" date="2016-01" db="EMBL/GenBank/DDBJ databases">
        <authorList>
            <person name="Mitreva M."/>
            <person name="Pepin K.H."/>
            <person name="Mihindukulasuriya K.A."/>
            <person name="Fulton R."/>
            <person name="Fronick C."/>
            <person name="O'Laughlin M."/>
            <person name="Miner T."/>
            <person name="Herter B."/>
            <person name="Rosa B.A."/>
            <person name="Cordes M."/>
            <person name="Tomlinson C."/>
            <person name="Wollam A."/>
            <person name="Palsikar V.B."/>
            <person name="Mardis E.R."/>
            <person name="Wilson R.K."/>
        </authorList>
    </citation>
    <scope>NUCLEOTIDE SEQUENCE [LARGE SCALE GENOMIC DNA]</scope>
    <source>
        <strain evidence="8">KA00182</strain>
    </source>
</reference>
<name>A0A134CF40_9FIRM</name>
<evidence type="ECO:0000256" key="5">
    <source>
        <dbReference type="PROSITE-ProRule" id="PRU00843"/>
    </source>
</evidence>
<dbReference type="GO" id="GO:0004111">
    <property type="term" value="F:creatine kinase activity"/>
    <property type="evidence" value="ECO:0007669"/>
    <property type="project" value="InterPro"/>
</dbReference>
<evidence type="ECO:0000256" key="1">
    <source>
        <dbReference type="ARBA" id="ARBA00022679"/>
    </source>
</evidence>
<keyword evidence="2 5" id="KW-0547">Nucleotide-binding</keyword>
<evidence type="ECO:0000313" key="7">
    <source>
        <dbReference type="EMBL" id="KXB90714.1"/>
    </source>
</evidence>
<dbReference type="SUPFAM" id="SSF55931">
    <property type="entry name" value="Glutamine synthetase/guanido kinase"/>
    <property type="match status" value="1"/>
</dbReference>
<feature type="binding site" evidence="5">
    <location>
        <begin position="26"/>
        <end position="30"/>
    </location>
    <ligand>
        <name>ATP</name>
        <dbReference type="ChEBI" id="CHEBI:30616"/>
    </ligand>
</feature>
<protein>
    <submittedName>
        <fullName evidence="7">ATP:guanido phosphotransferase, catalytic domain protein</fullName>
    </submittedName>
</protein>
<dbReference type="InterPro" id="IPR022414">
    <property type="entry name" value="ATP-guanido_PTrfase_cat"/>
</dbReference>
<evidence type="ECO:0000256" key="4">
    <source>
        <dbReference type="ARBA" id="ARBA00022840"/>
    </source>
</evidence>
<keyword evidence="1 5" id="KW-0808">Transferase</keyword>
<sequence>MGNQRFQDMFASWQEHAQAAYDVVLESRVHIHRNIRSYAFPLVATAEVLSKVYQDIKQALYLARETEFYCLQWIDIDSLTAKEKEWFVSWHWITAEMTNRKYTGLAISADGALQLQLNGTDHIQINTACTGFSLKPLWQRANACDDALEAVLPVAFHRKLGYITASPALLGTGLKINILLHLPGIVQQQRLRYLIPFITNEGFLLQRDVTPETHIFQLTNQVTLGVTEQDIMERIFKVVQRIVNEERQCRLQYIEENQAAFIDMGKRAYAILSYAYMLNRLECMRLWSQLRWAVASRYIALPLIACDQLFFAARDADIADVMTKNKCTSIEINRAAFVQKALEKYKV</sequence>
<dbReference type="GO" id="GO:0005615">
    <property type="term" value="C:extracellular space"/>
    <property type="evidence" value="ECO:0007669"/>
    <property type="project" value="TreeGrafter"/>
</dbReference>
<dbReference type="STRING" id="1588748.HMPREF3182_01138"/>
<keyword evidence="8" id="KW-1185">Reference proteome</keyword>
<feature type="binding site" evidence="5">
    <location>
        <begin position="207"/>
        <end position="212"/>
    </location>
    <ligand>
        <name>ATP</name>
        <dbReference type="ChEBI" id="CHEBI:30616"/>
    </ligand>
</feature>
<dbReference type="GO" id="GO:0046314">
    <property type="term" value="P:phosphocreatine biosynthetic process"/>
    <property type="evidence" value="ECO:0007669"/>
    <property type="project" value="InterPro"/>
</dbReference>
<dbReference type="InterPro" id="IPR000749">
    <property type="entry name" value="ATP-guanido_PTrfase"/>
</dbReference>
<feature type="binding site" evidence="5">
    <location>
        <begin position="175"/>
        <end position="179"/>
    </location>
    <ligand>
        <name>ATP</name>
        <dbReference type="ChEBI" id="CHEBI:30616"/>
    </ligand>
</feature>
<feature type="binding site" evidence="5">
    <location>
        <position position="91"/>
    </location>
    <ligand>
        <name>ATP</name>
        <dbReference type="ChEBI" id="CHEBI:30616"/>
    </ligand>
</feature>
<dbReference type="PANTHER" id="PTHR11547">
    <property type="entry name" value="ARGININE OR CREATINE KINASE"/>
    <property type="match status" value="1"/>
</dbReference>
<feature type="domain" description="Phosphagen kinase C-terminal" evidence="6">
    <location>
        <begin position="23"/>
        <end position="249"/>
    </location>
</feature>
<comment type="caution">
    <text evidence="7">The sequence shown here is derived from an EMBL/GenBank/DDBJ whole genome shotgun (WGS) entry which is preliminary data.</text>
</comment>